<dbReference type="VEuPathDB" id="TriTrypDB:TCDM_08928"/>
<dbReference type="VEuPathDB" id="TriTrypDB:TCSYLVIO_007908"/>
<dbReference type="VEuPathDB" id="TriTrypDB:TcCLB.507699.230"/>
<feature type="compositionally biased region" description="Basic and acidic residues" evidence="1">
    <location>
        <begin position="25"/>
        <end position="36"/>
    </location>
</feature>
<feature type="domain" description="Sialidase" evidence="3">
    <location>
        <begin position="93"/>
        <end position="438"/>
    </location>
</feature>
<dbReference type="VEuPathDB" id="TriTrypDB:TCSYLVIO_005968"/>
<feature type="compositionally biased region" description="Low complexity" evidence="1">
    <location>
        <begin position="781"/>
        <end position="797"/>
    </location>
</feature>
<dbReference type="VEuPathDB" id="TriTrypDB:Tc_MARK_7003"/>
<reference evidence="5 6" key="1">
    <citation type="journal article" date="2018" name="Microb. Genom.">
        <title>Expanding an expanded genome: long-read sequencing of Trypanosoma cruzi.</title>
        <authorList>
            <person name="Berna L."/>
            <person name="Rodriguez M."/>
            <person name="Chiribao M.L."/>
            <person name="Parodi-Talice A."/>
            <person name="Pita S."/>
            <person name="Rijo G."/>
            <person name="Alvarez-Valin F."/>
            <person name="Robello C."/>
        </authorList>
    </citation>
    <scope>NUCLEOTIDE SEQUENCE [LARGE SCALE GENOMIC DNA]</scope>
    <source>
        <strain evidence="5 6">Dm28c</strain>
    </source>
</reference>
<dbReference type="InterPro" id="IPR036278">
    <property type="entry name" value="Sialidase_sf"/>
</dbReference>
<feature type="region of interest" description="Disordered" evidence="1">
    <location>
        <begin position="16"/>
        <end position="38"/>
    </location>
</feature>
<feature type="region of interest" description="Disordered" evidence="1">
    <location>
        <begin position="767"/>
        <end position="867"/>
    </location>
</feature>
<name>A0A2V2VMA3_TRYCR</name>
<dbReference type="VEuPathDB" id="TriTrypDB:TcG_11047"/>
<gene>
    <name evidence="5" type="ORF">C4B63_15g494</name>
</gene>
<dbReference type="GO" id="GO:0004308">
    <property type="term" value="F:exo-alpha-sialidase activity"/>
    <property type="evidence" value="ECO:0007669"/>
    <property type="project" value="InterPro"/>
</dbReference>
<dbReference type="PRINTS" id="PR01803">
    <property type="entry name" value="TCSIALIDASE"/>
</dbReference>
<dbReference type="InterPro" id="IPR011040">
    <property type="entry name" value="Sialidase"/>
</dbReference>
<dbReference type="VEuPathDB" id="TriTrypDB:TcBrA4_0142580"/>
<evidence type="ECO:0000256" key="2">
    <source>
        <dbReference type="SAM" id="Phobius"/>
    </source>
</evidence>
<dbReference type="Gene3D" id="2.60.120.200">
    <property type="match status" value="1"/>
</dbReference>
<dbReference type="VEuPathDB" id="TriTrypDB:TcCLB.510107.15"/>
<feature type="transmembrane region" description="Helical" evidence="2">
    <location>
        <begin position="43"/>
        <end position="68"/>
    </location>
</feature>
<dbReference type="VEuPathDB" id="TriTrypDB:TcCLB.506279.140"/>
<feature type="domain" description="Trans-sialidase C-terminal" evidence="4">
    <location>
        <begin position="501"/>
        <end position="717"/>
    </location>
</feature>
<feature type="compositionally biased region" description="Polar residues" evidence="1">
    <location>
        <begin position="802"/>
        <end position="824"/>
    </location>
</feature>
<protein>
    <submittedName>
        <fullName evidence="5">Putative trans-sialidase, Group VI</fullName>
    </submittedName>
</protein>
<dbReference type="SUPFAM" id="SSF50939">
    <property type="entry name" value="Sialidases"/>
    <property type="match status" value="1"/>
</dbReference>
<dbReference type="Proteomes" id="UP000246121">
    <property type="component" value="Unassembled WGS sequence"/>
</dbReference>
<dbReference type="Pfam" id="PF22925">
    <property type="entry name" value="TS_C"/>
    <property type="match status" value="1"/>
</dbReference>
<evidence type="ECO:0000313" key="6">
    <source>
        <dbReference type="Proteomes" id="UP000246121"/>
    </source>
</evidence>
<keyword evidence="2" id="KW-0472">Membrane</keyword>
<dbReference type="InterPro" id="IPR008377">
    <property type="entry name" value="Sialidase_trypan"/>
</dbReference>
<evidence type="ECO:0000259" key="4">
    <source>
        <dbReference type="Pfam" id="PF22925"/>
    </source>
</evidence>
<dbReference type="InterPro" id="IPR055239">
    <property type="entry name" value="TS_C"/>
</dbReference>
<dbReference type="InterPro" id="IPR021287">
    <property type="entry name" value="Trans-sialidase_CS"/>
</dbReference>
<dbReference type="Pfam" id="PF11052">
    <property type="entry name" value="Tr-sialidase_C"/>
    <property type="match status" value="1"/>
</dbReference>
<keyword evidence="2" id="KW-1133">Transmembrane helix</keyword>
<dbReference type="VEuPathDB" id="TriTrypDB:C3747_4g250"/>
<dbReference type="Gene3D" id="2.120.10.10">
    <property type="match status" value="1"/>
</dbReference>
<keyword evidence="2" id="KW-0812">Transmembrane</keyword>
<feature type="compositionally biased region" description="Polar residues" evidence="1">
    <location>
        <begin position="841"/>
        <end position="851"/>
    </location>
</feature>
<organism evidence="5 6">
    <name type="scientific">Trypanosoma cruzi</name>
    <dbReference type="NCBI Taxonomy" id="5693"/>
    <lineage>
        <taxon>Eukaryota</taxon>
        <taxon>Discoba</taxon>
        <taxon>Euglenozoa</taxon>
        <taxon>Kinetoplastea</taxon>
        <taxon>Metakinetoplastina</taxon>
        <taxon>Trypanosomatida</taxon>
        <taxon>Trypanosomatidae</taxon>
        <taxon>Trypanosoma</taxon>
        <taxon>Schizotrypanum</taxon>
    </lineage>
</organism>
<proteinExistence type="predicted"/>
<dbReference type="EMBL" id="PRFA01000015">
    <property type="protein sequence ID" value="PWU97461.1"/>
    <property type="molecule type" value="Genomic_DNA"/>
</dbReference>
<dbReference type="VEuPathDB" id="TriTrypDB:BCY84_20833"/>
<dbReference type="CDD" id="cd15482">
    <property type="entry name" value="Sialidase_non-viral"/>
    <property type="match status" value="1"/>
</dbReference>
<dbReference type="VEuPathDB" id="TriTrypDB:Tc_MARK_3899"/>
<comment type="caution">
    <text evidence="5">The sequence shown here is derived from an EMBL/GenBank/DDBJ whole genome shotgun (WGS) entry which is preliminary data.</text>
</comment>
<dbReference type="SUPFAM" id="SSF49899">
    <property type="entry name" value="Concanavalin A-like lectins/glucanases"/>
    <property type="match status" value="1"/>
</dbReference>
<sequence length="919" mass="97281">MLSRVAAVMAPCTHNRRRVTGSSGRRREGGESERQRPNMSRRVFTSAVPLLIVVMMCCSTCGAAAAVVKQSSDPKFQWKGISEGDVTVESLGAPGLLKVGSDVFVVAEAQCKKNVEGGDNVFTGIASRLVTMDKGKEPKEVLKDANKKTQVLEEGGSTEGKKRVDVSRPTTVVKESNIYMLVGKYSRNAGQESGAGDWGLLLVKGTASGEESNKQIGWKDTNAVPTKPFGEQLSSLKRLIGGGGSGVKMKDGTLVFPLEGTKKKDKTEEDGKTTTVSLILYSSDAESWTLSKGMSADGCSYPSVVEWKDKLVMMTACGDGRRRVYESDDKGEEWTEALGTLSRVWSSKQEGEGKAVGSGFITATFGDGDNEKNVMLVTLPVYAKENGEKGELHLWLTDNTHIADIGPIFGDDDAAASALLYKSAGSDNKKEELIALYETKKVGGEKPSHSLWSVLLTEQLQRVKDVLATWKKADKRVSELCSSGNAVQVRSTESACKKTKITDGLVGFLSGNFSENTWKDEYLGVNATVKKRAEDGAPAGVAESSESADGVKFRGAWAEWPVGSQGENQLYHFAKYNFTLVATVSIDGEPKEEGSPISLMGAKMNDDGKTVLLGLSYNKEKKWILLCGGGQNKELSSHWETGKAHQVAIVLQNGNQGSAYVDGQRMGEPCKLENTNSKGISHFYIGGDGGNTENTESQEGFSVTVSNVLLYNRPLDDDEIAGLAKNTITIPKPEDPKTSTTSPLPPEVSGLSVEGTVTQSNSAGQLLSEQGQPKGSNDADAGSASTPATSTAATSSGKEPVHQQTSGTSPSGNKNVDVSSSSDADPTVVTVDGETVRGDGSLQTHEVSVSSGEDEEATGRTDGQEEGIHAHNGEANATALSSSLGNVSQGNNSDAGTVCGSGLLPSLLLMLGLWVFAAL</sequence>
<evidence type="ECO:0000256" key="1">
    <source>
        <dbReference type="SAM" id="MobiDB-lite"/>
    </source>
</evidence>
<evidence type="ECO:0000313" key="5">
    <source>
        <dbReference type="EMBL" id="PWU97461.1"/>
    </source>
</evidence>
<feature type="compositionally biased region" description="Basic and acidic residues" evidence="1">
    <location>
        <begin position="857"/>
        <end position="867"/>
    </location>
</feature>
<dbReference type="Pfam" id="PF13859">
    <property type="entry name" value="BNR_3"/>
    <property type="match status" value="1"/>
</dbReference>
<dbReference type="VEuPathDB" id="TriTrypDB:ECC02_009628"/>
<dbReference type="VEuPathDB" id="TriTrypDB:TcCLB.403869.10"/>
<dbReference type="InterPro" id="IPR013320">
    <property type="entry name" value="ConA-like_dom_sf"/>
</dbReference>
<dbReference type="VEuPathDB" id="TriTrypDB:TcCL_NonESM06321"/>
<feature type="region of interest" description="Disordered" evidence="1">
    <location>
        <begin position="726"/>
        <end position="752"/>
    </location>
</feature>
<evidence type="ECO:0000259" key="3">
    <source>
        <dbReference type="Pfam" id="PF13859"/>
    </source>
</evidence>
<dbReference type="AlphaFoldDB" id="A0A2V2VMA3"/>
<dbReference type="VEuPathDB" id="TriTrypDB:C4B63_15g494"/>
<accession>A0A2V2VMA3</accession>